<feature type="region of interest" description="Disordered" evidence="1">
    <location>
        <begin position="401"/>
        <end position="433"/>
    </location>
</feature>
<dbReference type="InterPro" id="IPR025641">
    <property type="entry name" value="DUF4340"/>
</dbReference>
<dbReference type="EMBL" id="CP073754">
    <property type="protein sequence ID" value="QWF70363.1"/>
    <property type="molecule type" value="Genomic_DNA"/>
</dbReference>
<gene>
    <name evidence="4" type="ORF">KEF85_13610</name>
</gene>
<reference evidence="4" key="1">
    <citation type="submission" date="2021-04" db="EMBL/GenBank/DDBJ databases">
        <title>Draft genome sequence data of methanotrophic Methylovulum sp. strain S1L and Methylomonas sp. strain S2AM isolated from boreal lake water columns.</title>
        <authorList>
            <person name="Rissanen A.J."/>
            <person name="Mangayil R."/>
            <person name="Svenning M.M."/>
            <person name="Khanongnuch R."/>
        </authorList>
    </citation>
    <scope>NUCLEOTIDE SEQUENCE</scope>
    <source>
        <strain evidence="4">S2AM</strain>
    </source>
</reference>
<evidence type="ECO:0000313" key="5">
    <source>
        <dbReference type="Proteomes" id="UP000676649"/>
    </source>
</evidence>
<evidence type="ECO:0000256" key="2">
    <source>
        <dbReference type="SAM" id="Phobius"/>
    </source>
</evidence>
<evidence type="ECO:0000313" key="4">
    <source>
        <dbReference type="EMBL" id="QWF70363.1"/>
    </source>
</evidence>
<organism evidence="4 5">
    <name type="scientific">Methylomonas paludis</name>
    <dbReference type="NCBI Taxonomy" id="1173101"/>
    <lineage>
        <taxon>Bacteria</taxon>
        <taxon>Pseudomonadati</taxon>
        <taxon>Pseudomonadota</taxon>
        <taxon>Gammaproteobacteria</taxon>
        <taxon>Methylococcales</taxon>
        <taxon>Methylococcaceae</taxon>
        <taxon>Methylomonas</taxon>
    </lineage>
</organism>
<evidence type="ECO:0000256" key="1">
    <source>
        <dbReference type="SAM" id="MobiDB-lite"/>
    </source>
</evidence>
<accession>A0A975MM09</accession>
<dbReference type="Proteomes" id="UP000676649">
    <property type="component" value="Chromosome"/>
</dbReference>
<keyword evidence="2" id="KW-1133">Transmembrane helix</keyword>
<feature type="compositionally biased region" description="Low complexity" evidence="1">
    <location>
        <begin position="405"/>
        <end position="415"/>
    </location>
</feature>
<evidence type="ECO:0000259" key="3">
    <source>
        <dbReference type="Pfam" id="PF14238"/>
    </source>
</evidence>
<sequence>MYELNAKVLKTLAIVTLLIATVAVSVSYIRQSSSNNEQIGANVLSGLGEHVNDVNAVIILGANEQVLISLENTPQQGWVVREKAAYPANVSKLRELLLELANARILEPKTTSESRYAELGVEDIKAANAQGILVKLVGLEQPTELLIGHISAHSNGTFVRRPDARQSWLVQGQISVERDPWQWLDSSLIDFGGERIYEVVLSKAGAKSIRLYKQQTGDVNFQLADVPPSRVALGSESLNALAARLSNLIFADVLSRTGSIHPDVSHLMTAHYLTVDGLVVDVGAWQQNGKYYAQLQAKLDTEKAEQSIRVELSRAKANFIDGNTSKIQAGAARQSTGDVTEILDAVADPEQYRLHRLETLNTEVTNLNKRFDSWYFQIAPVIYSIMDRTIDDLLQPQSAPKAYIGQQSGRSRSSGTANLSVNKTVPESSAGKE</sequence>
<proteinExistence type="predicted"/>
<feature type="transmembrane region" description="Helical" evidence="2">
    <location>
        <begin position="12"/>
        <end position="29"/>
    </location>
</feature>
<dbReference type="AlphaFoldDB" id="A0A975MM09"/>
<feature type="domain" description="DUF4340" evidence="3">
    <location>
        <begin position="78"/>
        <end position="254"/>
    </location>
</feature>
<keyword evidence="5" id="KW-1185">Reference proteome</keyword>
<protein>
    <submittedName>
        <fullName evidence="4">DUF4340 domain-containing protein</fullName>
    </submittedName>
</protein>
<keyword evidence="2" id="KW-0812">Transmembrane</keyword>
<dbReference type="KEGG" id="mpad:KEF85_13610"/>
<name>A0A975MM09_9GAMM</name>
<keyword evidence="2" id="KW-0472">Membrane</keyword>
<dbReference type="RefSeq" id="WP_215581448.1">
    <property type="nucleotide sequence ID" value="NZ_CP073754.1"/>
</dbReference>
<dbReference type="Pfam" id="PF14238">
    <property type="entry name" value="DUF4340"/>
    <property type="match status" value="1"/>
</dbReference>
<feature type="compositionally biased region" description="Polar residues" evidence="1">
    <location>
        <begin position="416"/>
        <end position="427"/>
    </location>
</feature>